<evidence type="ECO:0000313" key="3">
    <source>
        <dbReference type="Proteomes" id="UP000460221"/>
    </source>
</evidence>
<accession>A0A7K1FUG8</accession>
<feature type="compositionally biased region" description="Gly residues" evidence="1">
    <location>
        <begin position="29"/>
        <end position="42"/>
    </location>
</feature>
<dbReference type="AlphaFoldDB" id="A0A7K1FUG8"/>
<comment type="caution">
    <text evidence="2">The sequence shown here is derived from an EMBL/GenBank/DDBJ whole genome shotgun (WGS) entry which is preliminary data.</text>
</comment>
<dbReference type="Proteomes" id="UP000460221">
    <property type="component" value="Unassembled WGS sequence"/>
</dbReference>
<protein>
    <submittedName>
        <fullName evidence="2">Uncharacterized protein</fullName>
    </submittedName>
</protein>
<feature type="region of interest" description="Disordered" evidence="1">
    <location>
        <begin position="27"/>
        <end position="66"/>
    </location>
</feature>
<evidence type="ECO:0000256" key="1">
    <source>
        <dbReference type="SAM" id="MobiDB-lite"/>
    </source>
</evidence>
<proteinExistence type="predicted"/>
<dbReference type="RefSeq" id="WP_154770801.1">
    <property type="nucleotide sequence ID" value="NZ_WLYK01000011.1"/>
</dbReference>
<reference evidence="2 3" key="1">
    <citation type="submission" date="2019-11" db="EMBL/GenBank/DDBJ databases">
        <authorList>
            <person name="Jiang L.-Q."/>
        </authorList>
    </citation>
    <scope>NUCLEOTIDE SEQUENCE [LARGE SCALE GENOMIC DNA]</scope>
    <source>
        <strain evidence="2 3">YIM 132087</strain>
    </source>
</reference>
<sequence length="66" mass="6799">MPHSADRADDPAGADDELPDEAFAEVTGAGNGGFLTGPGWEFGGRLRPPTPGAAPVIRYFDTTDPA</sequence>
<organism evidence="2 3">
    <name type="scientific">Nakamurella alba</name>
    <dbReference type="NCBI Taxonomy" id="2665158"/>
    <lineage>
        <taxon>Bacteria</taxon>
        <taxon>Bacillati</taxon>
        <taxon>Actinomycetota</taxon>
        <taxon>Actinomycetes</taxon>
        <taxon>Nakamurellales</taxon>
        <taxon>Nakamurellaceae</taxon>
        <taxon>Nakamurella</taxon>
    </lineage>
</organism>
<evidence type="ECO:0000313" key="2">
    <source>
        <dbReference type="EMBL" id="MTD16843.1"/>
    </source>
</evidence>
<gene>
    <name evidence="2" type="ORF">GIS00_23190</name>
</gene>
<keyword evidence="3" id="KW-1185">Reference proteome</keyword>
<name>A0A7K1FUG8_9ACTN</name>
<dbReference type="EMBL" id="WLYK01000011">
    <property type="protein sequence ID" value="MTD16843.1"/>
    <property type="molecule type" value="Genomic_DNA"/>
</dbReference>